<dbReference type="InterPro" id="IPR014922">
    <property type="entry name" value="YdhG-like"/>
</dbReference>
<dbReference type="Gene3D" id="3.90.1150.200">
    <property type="match status" value="1"/>
</dbReference>
<evidence type="ECO:0000259" key="1">
    <source>
        <dbReference type="Pfam" id="PF08818"/>
    </source>
</evidence>
<gene>
    <name evidence="2" type="ORF">ACFS6H_16405</name>
</gene>
<evidence type="ECO:0000313" key="2">
    <source>
        <dbReference type="EMBL" id="MFD2921310.1"/>
    </source>
</evidence>
<dbReference type="Pfam" id="PF08818">
    <property type="entry name" value="DUF1801"/>
    <property type="match status" value="1"/>
</dbReference>
<protein>
    <submittedName>
        <fullName evidence="2">DUF1801 domain-containing protein</fullName>
    </submittedName>
</protein>
<reference evidence="3" key="1">
    <citation type="journal article" date="2019" name="Int. J. Syst. Evol. Microbiol.">
        <title>The Global Catalogue of Microorganisms (GCM) 10K type strain sequencing project: providing services to taxonomists for standard genome sequencing and annotation.</title>
        <authorList>
            <consortium name="The Broad Institute Genomics Platform"/>
            <consortium name="The Broad Institute Genome Sequencing Center for Infectious Disease"/>
            <person name="Wu L."/>
            <person name="Ma J."/>
        </authorList>
    </citation>
    <scope>NUCLEOTIDE SEQUENCE [LARGE SCALE GENOMIC DNA]</scope>
    <source>
        <strain evidence="3">KCTC 23299</strain>
    </source>
</reference>
<name>A0ABW6A9Y3_9BACT</name>
<accession>A0ABW6A9Y3</accession>
<keyword evidence="3" id="KW-1185">Reference proteome</keyword>
<feature type="domain" description="YdhG-like" evidence="1">
    <location>
        <begin position="29"/>
        <end position="134"/>
    </location>
</feature>
<evidence type="ECO:0000313" key="3">
    <source>
        <dbReference type="Proteomes" id="UP001597511"/>
    </source>
</evidence>
<dbReference type="Proteomes" id="UP001597511">
    <property type="component" value="Unassembled WGS sequence"/>
</dbReference>
<sequence>MAKPAQIKTKPTTVSVDDFIAAVTNEQQRKDSQTIRTMMEKASGAKAKMWGASLIGFGDKRYKSAATGREVDWFIIGFSPRKANLSLHLAINLEKQAATLQKLGKHKTGAGCIYIHKLEDVDTKVLQELINTAVKVK</sequence>
<dbReference type="RefSeq" id="WP_386101361.1">
    <property type="nucleotide sequence ID" value="NZ_JBHUOZ010000003.1"/>
</dbReference>
<dbReference type="SUPFAM" id="SSF159888">
    <property type="entry name" value="YdhG-like"/>
    <property type="match status" value="1"/>
</dbReference>
<organism evidence="2 3">
    <name type="scientific">Terrimonas rubra</name>
    <dbReference type="NCBI Taxonomy" id="1035890"/>
    <lineage>
        <taxon>Bacteria</taxon>
        <taxon>Pseudomonadati</taxon>
        <taxon>Bacteroidota</taxon>
        <taxon>Chitinophagia</taxon>
        <taxon>Chitinophagales</taxon>
        <taxon>Chitinophagaceae</taxon>
        <taxon>Terrimonas</taxon>
    </lineage>
</organism>
<proteinExistence type="predicted"/>
<comment type="caution">
    <text evidence="2">The sequence shown here is derived from an EMBL/GenBank/DDBJ whole genome shotgun (WGS) entry which is preliminary data.</text>
</comment>
<dbReference type="EMBL" id="JBHUOZ010000003">
    <property type="protein sequence ID" value="MFD2921310.1"/>
    <property type="molecule type" value="Genomic_DNA"/>
</dbReference>